<reference evidence="1 2" key="2">
    <citation type="journal article" date="2010" name="Stand. Genomic Sci.">
        <title>Complete genome sequence of Sebaldella termitidis type strain (NCTC 11300).</title>
        <authorList>
            <person name="Harmon-Smith M."/>
            <person name="Celia L."/>
            <person name="Chertkov O."/>
            <person name="Lapidus A."/>
            <person name="Copeland A."/>
            <person name="Glavina Del Rio T."/>
            <person name="Nolan M."/>
            <person name="Lucas S."/>
            <person name="Tice H."/>
            <person name="Cheng J.F."/>
            <person name="Han C."/>
            <person name="Detter J.C."/>
            <person name="Bruce D."/>
            <person name="Goodwin L."/>
            <person name="Pitluck S."/>
            <person name="Pati A."/>
            <person name="Liolios K."/>
            <person name="Ivanova N."/>
            <person name="Mavromatis K."/>
            <person name="Mikhailova N."/>
            <person name="Chen A."/>
            <person name="Palaniappan K."/>
            <person name="Land M."/>
            <person name="Hauser L."/>
            <person name="Chang Y.J."/>
            <person name="Jeffries C.D."/>
            <person name="Brettin T."/>
            <person name="Goker M."/>
            <person name="Beck B."/>
            <person name="Bristow J."/>
            <person name="Eisen J.A."/>
            <person name="Markowitz V."/>
            <person name="Hugenholtz P."/>
            <person name="Kyrpides N.C."/>
            <person name="Klenk H.P."/>
            <person name="Chen F."/>
        </authorList>
    </citation>
    <scope>NUCLEOTIDE SEQUENCE [LARGE SCALE GENOMIC DNA]</scope>
    <source>
        <strain evidence="2">ATCC 33386 / NCTC 11300</strain>
    </source>
</reference>
<dbReference type="Proteomes" id="UP000000845">
    <property type="component" value="Chromosome"/>
</dbReference>
<accession>D1ANV1</accession>
<dbReference type="EMBL" id="CP001739">
    <property type="protein sequence ID" value="ACZ07425.1"/>
    <property type="molecule type" value="Genomic_DNA"/>
</dbReference>
<dbReference type="PROSITE" id="PS51257">
    <property type="entry name" value="PROKAR_LIPOPROTEIN"/>
    <property type="match status" value="1"/>
</dbReference>
<dbReference type="KEGG" id="str:Sterm_0552"/>
<keyword evidence="2" id="KW-1185">Reference proteome</keyword>
<evidence type="ECO:0000313" key="1">
    <source>
        <dbReference type="EMBL" id="ACZ07425.1"/>
    </source>
</evidence>
<proteinExistence type="predicted"/>
<dbReference type="AlphaFoldDB" id="D1ANV1"/>
<gene>
    <name evidence="1" type="ordered locus">Sterm_0552</name>
</gene>
<reference evidence="2" key="1">
    <citation type="submission" date="2009-09" db="EMBL/GenBank/DDBJ databases">
        <title>The complete chromosome of Sebaldella termitidis ATCC 33386.</title>
        <authorList>
            <consortium name="US DOE Joint Genome Institute (JGI-PGF)"/>
            <person name="Lucas S."/>
            <person name="Copeland A."/>
            <person name="Lapidus A."/>
            <person name="Glavina del Rio T."/>
            <person name="Dalin E."/>
            <person name="Tice H."/>
            <person name="Bruce D."/>
            <person name="Goodwin L."/>
            <person name="Pitluck S."/>
            <person name="Kyrpides N."/>
            <person name="Mavromatis K."/>
            <person name="Ivanova N."/>
            <person name="Mikhailova N."/>
            <person name="Sims D."/>
            <person name="Meincke L."/>
            <person name="Brettin T."/>
            <person name="Detter J.C."/>
            <person name="Han C."/>
            <person name="Larimer F."/>
            <person name="Land M."/>
            <person name="Hauser L."/>
            <person name="Markowitz V."/>
            <person name="Cheng J.F."/>
            <person name="Hugenholtz P."/>
            <person name="Woyke T."/>
            <person name="Wu D."/>
            <person name="Eisen J.A."/>
        </authorList>
    </citation>
    <scope>NUCLEOTIDE SEQUENCE [LARGE SCALE GENOMIC DNA]</scope>
    <source>
        <strain evidence="2">ATCC 33386 / NCTC 11300</strain>
    </source>
</reference>
<dbReference type="RefSeq" id="WP_012860023.1">
    <property type="nucleotide sequence ID" value="NC_013517.1"/>
</dbReference>
<evidence type="ECO:0000313" key="2">
    <source>
        <dbReference type="Proteomes" id="UP000000845"/>
    </source>
</evidence>
<protein>
    <recommendedName>
        <fullName evidence="3">Lipoprotein</fullName>
    </recommendedName>
</protein>
<dbReference type="HOGENOM" id="CLU_2025121_0_0_0"/>
<organism evidence="1 2">
    <name type="scientific">Sebaldella termitidis (strain ATCC 33386 / NCTC 11300)</name>
    <dbReference type="NCBI Taxonomy" id="526218"/>
    <lineage>
        <taxon>Bacteria</taxon>
        <taxon>Fusobacteriati</taxon>
        <taxon>Fusobacteriota</taxon>
        <taxon>Fusobacteriia</taxon>
        <taxon>Fusobacteriales</taxon>
        <taxon>Leptotrichiaceae</taxon>
        <taxon>Sebaldella</taxon>
    </lineage>
</organism>
<sequence length="122" mass="13699">MKKYFLLFLTALFFIGCGTNSDYIETTKSIILPNKLLNSNSVEDLTKEILTAVSGEDVNKEKIKWEVQGNTKNGKVITAAFKNHVVHIPVENDGDYIEVTPVNIYVITDGKEKISLSDILEY</sequence>
<evidence type="ECO:0008006" key="3">
    <source>
        <dbReference type="Google" id="ProtNLM"/>
    </source>
</evidence>
<name>D1ANV1_SEBTE</name>
<dbReference type="STRING" id="526218.Sterm_0552"/>